<feature type="domain" description="Transposase IS66 central" evidence="1">
    <location>
        <begin position="1"/>
        <end position="57"/>
    </location>
</feature>
<dbReference type="Proteomes" id="UP000185739">
    <property type="component" value="Chromosome"/>
</dbReference>
<keyword evidence="3" id="KW-1185">Reference proteome</keyword>
<dbReference type="AlphaFoldDB" id="A0A1H5ZGJ5"/>
<proteinExistence type="predicted"/>
<evidence type="ECO:0000259" key="1">
    <source>
        <dbReference type="Pfam" id="PF03050"/>
    </source>
</evidence>
<gene>
    <name evidence="2" type="ORF">Tchl_3428</name>
</gene>
<accession>A0A1H5ZGJ5</accession>
<dbReference type="STRING" id="96773.Tchl_3428"/>
<evidence type="ECO:0000313" key="3">
    <source>
        <dbReference type="Proteomes" id="UP000185739"/>
    </source>
</evidence>
<dbReference type="Pfam" id="PF03050">
    <property type="entry name" value="DDE_Tnp_IS66"/>
    <property type="match status" value="1"/>
</dbReference>
<sequence>MEESIRGKPPELRRAERQARAGPVLVALRAWLDAPLKQLSQKSALAEAIRYALARWESEQVKIVVA</sequence>
<reference evidence="2 3" key="1">
    <citation type="submission" date="2016-12" db="EMBL/GenBank/DDBJ databases">
        <title>Complete genome sequence of Thauera chlorobenzoica, a Betaproteobacterium degrading haloaromatics anaerobically to CO2 and halides.</title>
        <authorList>
            <person name="Goris T."/>
            <person name="Mergelsberg M."/>
            <person name="Boll M."/>
        </authorList>
    </citation>
    <scope>NUCLEOTIDE SEQUENCE [LARGE SCALE GENOMIC DNA]</scope>
    <source>
        <strain evidence="2 3">3CB1</strain>
    </source>
</reference>
<evidence type="ECO:0000313" key="2">
    <source>
        <dbReference type="EMBL" id="APR06228.1"/>
    </source>
</evidence>
<name>A0A1H5ZGJ5_9RHOO</name>
<organism evidence="2 3">
    <name type="scientific">Thauera chlorobenzoica</name>
    <dbReference type="NCBI Taxonomy" id="96773"/>
    <lineage>
        <taxon>Bacteria</taxon>
        <taxon>Pseudomonadati</taxon>
        <taxon>Pseudomonadota</taxon>
        <taxon>Betaproteobacteria</taxon>
        <taxon>Rhodocyclales</taxon>
        <taxon>Zoogloeaceae</taxon>
        <taxon>Thauera</taxon>
    </lineage>
</organism>
<dbReference type="EMBL" id="CP018839">
    <property type="protein sequence ID" value="APR06228.1"/>
    <property type="molecule type" value="Genomic_DNA"/>
</dbReference>
<dbReference type="InterPro" id="IPR004291">
    <property type="entry name" value="Transposase_IS66_central"/>
</dbReference>
<protein>
    <recommendedName>
        <fullName evidence="1">Transposase IS66 central domain-containing protein</fullName>
    </recommendedName>
</protein>
<dbReference type="KEGG" id="tcl:Tchl_3428"/>